<reference evidence="4" key="1">
    <citation type="journal article" date="2019" name="Int. J. Syst. Evol. Microbiol.">
        <title>The Global Catalogue of Microorganisms (GCM) 10K type strain sequencing project: providing services to taxonomists for standard genome sequencing and annotation.</title>
        <authorList>
            <consortium name="The Broad Institute Genomics Platform"/>
            <consortium name="The Broad Institute Genome Sequencing Center for Infectious Disease"/>
            <person name="Wu L."/>
            <person name="Ma J."/>
        </authorList>
    </citation>
    <scope>NUCLEOTIDE SEQUENCE [LARGE SCALE GENOMIC DNA]</scope>
    <source>
        <strain evidence="4">JCM 4586</strain>
    </source>
</reference>
<gene>
    <name evidence="3" type="ORF">GCM10010324_62690</name>
</gene>
<dbReference type="Pfam" id="PF13699">
    <property type="entry name" value="eCIS_core"/>
    <property type="match status" value="1"/>
</dbReference>
<evidence type="ECO:0000313" key="4">
    <source>
        <dbReference type="Proteomes" id="UP000659223"/>
    </source>
</evidence>
<feature type="domain" description="eCIS core" evidence="2">
    <location>
        <begin position="32"/>
        <end position="108"/>
    </location>
</feature>
<keyword evidence="4" id="KW-1185">Reference proteome</keyword>
<organism evidence="3 4">
    <name type="scientific">Streptomyces hiroshimensis</name>
    <dbReference type="NCBI Taxonomy" id="66424"/>
    <lineage>
        <taxon>Bacteria</taxon>
        <taxon>Bacillati</taxon>
        <taxon>Actinomycetota</taxon>
        <taxon>Actinomycetes</taxon>
        <taxon>Kitasatosporales</taxon>
        <taxon>Streptomycetaceae</taxon>
        <taxon>Streptomyces</taxon>
    </lineage>
</organism>
<dbReference type="InterPro" id="IPR025295">
    <property type="entry name" value="eCIS_core_dom"/>
</dbReference>
<comment type="caution">
    <text evidence="3">The sequence shown here is derived from an EMBL/GenBank/DDBJ whole genome shotgun (WGS) entry which is preliminary data.</text>
</comment>
<dbReference type="EMBL" id="BMUT01000018">
    <property type="protein sequence ID" value="GGY07268.1"/>
    <property type="molecule type" value="Genomic_DNA"/>
</dbReference>
<evidence type="ECO:0000259" key="2">
    <source>
        <dbReference type="Pfam" id="PF13699"/>
    </source>
</evidence>
<accession>A0ABQ2ZBB3</accession>
<name>A0ABQ2ZBB3_9ACTN</name>
<dbReference type="Proteomes" id="UP000659223">
    <property type="component" value="Unassembled WGS sequence"/>
</dbReference>
<evidence type="ECO:0000313" key="3">
    <source>
        <dbReference type="EMBL" id="GGY07268.1"/>
    </source>
</evidence>
<proteinExistence type="predicted"/>
<protein>
    <recommendedName>
        <fullName evidence="2">eCIS core domain-containing protein</fullName>
    </recommendedName>
</protein>
<feature type="region of interest" description="Disordered" evidence="1">
    <location>
        <begin position="105"/>
        <end position="130"/>
    </location>
</feature>
<evidence type="ECO:0000256" key="1">
    <source>
        <dbReference type="SAM" id="MobiDB-lite"/>
    </source>
</evidence>
<dbReference type="RefSeq" id="WP_268254439.1">
    <property type="nucleotide sequence ID" value="NZ_BMUT01000018.1"/>
</dbReference>
<sequence length="301" mass="32959">MGVHAVPTERPCEVPSPTWSNLRRVLNTPGRPLDPPVRHEMQARFAADFSRVRVHTDDGAARTTLGLQAAACTVGDHILFGAGRYRPGTADGRRVLAHELTHVLQQRSPGPGPREPLNASDPQDAGEREAEAVAERLLAPRRRSDLPGAGVTVSQRRPVLQRIAVEDSPRAVGAPHIVGIPFWINPDVFDFKPGPPGSNWQVTGCVTIIFGHGSLFRPMQRIKVGVKVWAPLTLRSNRALGVREAQRDSANAAEVAALRVKEFLDAGVLIPSEVQPKFVDYMRENLKIFDLGYRVQGCKPD</sequence>